<protein>
    <submittedName>
        <fullName evidence="2">Uncharacterized conserved protein, DUF427 family</fullName>
    </submittedName>
</protein>
<evidence type="ECO:0000313" key="3">
    <source>
        <dbReference type="Proteomes" id="UP000198683"/>
    </source>
</evidence>
<dbReference type="STRING" id="683260.SAMN05421874_10347"/>
<dbReference type="PANTHER" id="PTHR34310">
    <property type="entry name" value="DUF427 DOMAIN PROTEIN (AFU_ORTHOLOGUE AFUA_3G02220)"/>
    <property type="match status" value="1"/>
</dbReference>
<dbReference type="InterPro" id="IPR007361">
    <property type="entry name" value="DUF427"/>
</dbReference>
<sequence>MRVTNRGRVHVEHTAKRVRTYLGGRVVADTTSALLVWEVPYYPTYYFPLQDVDASALKATGATRHSPSRGDGVVHTVVSGSVEAEDAALSYPDSPLTEIQGHVRFQWDAMDAWFEEDEEVFVHPRDPYTRVDILAAQRHVRIEVDGVTVADSRSPRILYETGLPPRYYLPKTDVRLDLLEPSDTVTHCPYKGSAEYWTVNGGKDLAWSYRTPVAESQKIAGLVAFYDEKLDVYVDGVLQERPNTKFS</sequence>
<organism evidence="2 3">
    <name type="scientific">Nonomuraea maritima</name>
    <dbReference type="NCBI Taxonomy" id="683260"/>
    <lineage>
        <taxon>Bacteria</taxon>
        <taxon>Bacillati</taxon>
        <taxon>Actinomycetota</taxon>
        <taxon>Actinomycetes</taxon>
        <taxon>Streptosporangiales</taxon>
        <taxon>Streptosporangiaceae</taxon>
        <taxon>Nonomuraea</taxon>
    </lineage>
</organism>
<dbReference type="OrthoDB" id="285364at2"/>
<dbReference type="InterPro" id="IPR038694">
    <property type="entry name" value="DUF427_sf"/>
</dbReference>
<dbReference type="PANTHER" id="PTHR34310:SF9">
    <property type="entry name" value="BLR5716 PROTEIN"/>
    <property type="match status" value="1"/>
</dbReference>
<reference evidence="2 3" key="1">
    <citation type="submission" date="2016-10" db="EMBL/GenBank/DDBJ databases">
        <authorList>
            <person name="de Groot N.N."/>
        </authorList>
    </citation>
    <scope>NUCLEOTIDE SEQUENCE [LARGE SCALE GENOMIC DNA]</scope>
    <source>
        <strain evidence="2 3">CGMCC 4.5681</strain>
    </source>
</reference>
<feature type="domain" description="DUF427" evidence="1">
    <location>
        <begin position="18"/>
        <end position="107"/>
    </location>
</feature>
<dbReference type="AlphaFoldDB" id="A0A1G8W7Q4"/>
<feature type="domain" description="DUF427" evidence="1">
    <location>
        <begin position="140"/>
        <end position="228"/>
    </location>
</feature>
<evidence type="ECO:0000313" key="2">
    <source>
        <dbReference type="EMBL" id="SDJ74364.1"/>
    </source>
</evidence>
<gene>
    <name evidence="2" type="ORF">SAMN05421874_10347</name>
</gene>
<keyword evidence="3" id="KW-1185">Reference proteome</keyword>
<name>A0A1G8W7Q4_9ACTN</name>
<evidence type="ECO:0000259" key="1">
    <source>
        <dbReference type="Pfam" id="PF04248"/>
    </source>
</evidence>
<dbReference type="Proteomes" id="UP000198683">
    <property type="component" value="Unassembled WGS sequence"/>
</dbReference>
<proteinExistence type="predicted"/>
<dbReference type="Gene3D" id="2.170.150.40">
    <property type="entry name" value="Domain of unknown function (DUF427)"/>
    <property type="match status" value="2"/>
</dbReference>
<dbReference type="EMBL" id="FNFB01000003">
    <property type="protein sequence ID" value="SDJ74364.1"/>
    <property type="molecule type" value="Genomic_DNA"/>
</dbReference>
<dbReference type="Pfam" id="PF04248">
    <property type="entry name" value="NTP_transf_9"/>
    <property type="match status" value="2"/>
</dbReference>
<accession>A0A1G8W7Q4</accession>